<dbReference type="InterPro" id="IPR000415">
    <property type="entry name" value="Nitroreductase-like"/>
</dbReference>
<dbReference type="InterPro" id="IPR029479">
    <property type="entry name" value="Nitroreductase"/>
</dbReference>
<dbReference type="Gene3D" id="3.40.109.10">
    <property type="entry name" value="NADH Oxidase"/>
    <property type="match status" value="1"/>
</dbReference>
<dbReference type="Pfam" id="PF00881">
    <property type="entry name" value="Nitroreductase"/>
    <property type="match status" value="1"/>
</dbReference>
<dbReference type="STRING" id="258515.SAMN05192585_1341"/>
<dbReference type="PANTHER" id="PTHR43673:SF2">
    <property type="entry name" value="NITROREDUCTASE"/>
    <property type="match status" value="1"/>
</dbReference>
<dbReference type="Proteomes" id="UP000199182">
    <property type="component" value="Unassembled WGS sequence"/>
</dbReference>
<dbReference type="AlphaFoldDB" id="A0A1H0EIJ8"/>
<comment type="similarity">
    <text evidence="2">Belongs to the nitroreductase family.</text>
</comment>
<keyword evidence="8" id="KW-1185">Reference proteome</keyword>
<evidence type="ECO:0000256" key="1">
    <source>
        <dbReference type="ARBA" id="ARBA00001917"/>
    </source>
</evidence>
<dbReference type="SUPFAM" id="SSF55469">
    <property type="entry name" value="FMN-dependent nitroreductase-like"/>
    <property type="match status" value="1"/>
</dbReference>
<evidence type="ECO:0000259" key="6">
    <source>
        <dbReference type="Pfam" id="PF00881"/>
    </source>
</evidence>
<dbReference type="PANTHER" id="PTHR43673">
    <property type="entry name" value="NAD(P)H NITROREDUCTASE YDGI-RELATED"/>
    <property type="match status" value="1"/>
</dbReference>
<evidence type="ECO:0000313" key="8">
    <source>
        <dbReference type="Proteomes" id="UP000199182"/>
    </source>
</evidence>
<evidence type="ECO:0000256" key="3">
    <source>
        <dbReference type="ARBA" id="ARBA00022630"/>
    </source>
</evidence>
<proteinExistence type="inferred from homology"/>
<dbReference type="OrthoDB" id="9812105at2"/>
<gene>
    <name evidence="7" type="ORF">SAMN05192585_1341</name>
</gene>
<protein>
    <submittedName>
        <fullName evidence="7">Nitroreductase</fullName>
    </submittedName>
</protein>
<keyword evidence="3" id="KW-0285">Flavoprotein</keyword>
<dbReference type="RefSeq" id="WP_092642280.1">
    <property type="nucleotide sequence ID" value="NZ_FNID01000034.1"/>
</dbReference>
<keyword evidence="5" id="KW-0560">Oxidoreductase</keyword>
<evidence type="ECO:0000256" key="2">
    <source>
        <dbReference type="ARBA" id="ARBA00007118"/>
    </source>
</evidence>
<dbReference type="GO" id="GO:0016491">
    <property type="term" value="F:oxidoreductase activity"/>
    <property type="evidence" value="ECO:0007669"/>
    <property type="project" value="UniProtKB-KW"/>
</dbReference>
<comment type="cofactor">
    <cofactor evidence="1">
        <name>FMN</name>
        <dbReference type="ChEBI" id="CHEBI:58210"/>
    </cofactor>
</comment>
<organism evidence="7 8">
    <name type="scientific">Acetanaerobacterium elongatum</name>
    <dbReference type="NCBI Taxonomy" id="258515"/>
    <lineage>
        <taxon>Bacteria</taxon>
        <taxon>Bacillati</taxon>
        <taxon>Bacillota</taxon>
        <taxon>Clostridia</taxon>
        <taxon>Eubacteriales</taxon>
        <taxon>Oscillospiraceae</taxon>
        <taxon>Acetanaerobacterium</taxon>
    </lineage>
</organism>
<dbReference type="EMBL" id="FNID01000034">
    <property type="protein sequence ID" value="SDN82307.1"/>
    <property type="molecule type" value="Genomic_DNA"/>
</dbReference>
<keyword evidence="4" id="KW-0288">FMN</keyword>
<reference evidence="7 8" key="1">
    <citation type="submission" date="2016-10" db="EMBL/GenBank/DDBJ databases">
        <authorList>
            <person name="de Groot N.N."/>
        </authorList>
    </citation>
    <scope>NUCLEOTIDE SEQUENCE [LARGE SCALE GENOMIC DNA]</scope>
    <source>
        <strain evidence="7 8">CGMCC 1.5012</strain>
    </source>
</reference>
<evidence type="ECO:0000313" key="7">
    <source>
        <dbReference type="EMBL" id="SDN82307.1"/>
    </source>
</evidence>
<dbReference type="CDD" id="cd20609">
    <property type="entry name" value="nitroreductase"/>
    <property type="match status" value="1"/>
</dbReference>
<accession>A0A1H0EIJ8</accession>
<evidence type="ECO:0000256" key="4">
    <source>
        <dbReference type="ARBA" id="ARBA00022643"/>
    </source>
</evidence>
<sequence length="172" mass="19299">MSFLELAKKRYSVRAYQAKKVEEEKVNAILEAGRVAPTACNYQPQRLVVVQSEEGLNKLSRAANIFGAPLVVIVCADTTKAWVRPTDKKNHADIDATIVTDHMMHEATEQGLGSLWVCYFDAEMIKREFNLPKGVEPVNLLCMGYAEGTPLSADRHSKLRKPLTETVSYERM</sequence>
<evidence type="ECO:0000256" key="5">
    <source>
        <dbReference type="ARBA" id="ARBA00023002"/>
    </source>
</evidence>
<name>A0A1H0EIJ8_9FIRM</name>
<feature type="domain" description="Nitroreductase" evidence="6">
    <location>
        <begin position="8"/>
        <end position="63"/>
    </location>
</feature>